<dbReference type="Proteomes" id="UP001358586">
    <property type="component" value="Chromosome 13"/>
</dbReference>
<sequence length="190" mass="22038">MDSDMFASLILQTLKANPKTSVPVLIANIHSQLKYMPSYRKVWIAKQKALENMHGRWDASYNEVWQWCQVMKRYVPGCITDLDTTTTDCSVDAKCSSVCSGALSNVETHLYTASHWLRRHVCPQPDICIISDRGTGILATIERQGSQWHRTHHQYCLRHVASNYYREAMYGARRYCERLTRRRHEPTLCT</sequence>
<reference evidence="1 2" key="1">
    <citation type="submission" date="2023-03" db="EMBL/GenBank/DDBJ databases">
        <title>WGS of Gossypium arboreum.</title>
        <authorList>
            <person name="Yu D."/>
        </authorList>
    </citation>
    <scope>NUCLEOTIDE SEQUENCE [LARGE SCALE GENOMIC DNA]</scope>
    <source>
        <tissue evidence="1">Leaf</tissue>
    </source>
</reference>
<dbReference type="PANTHER" id="PTHR31973">
    <property type="entry name" value="POLYPROTEIN, PUTATIVE-RELATED"/>
    <property type="match status" value="1"/>
</dbReference>
<dbReference type="PANTHER" id="PTHR31973:SF195">
    <property type="entry name" value="MUDR FAMILY TRANSPOSASE"/>
    <property type="match status" value="1"/>
</dbReference>
<dbReference type="EMBL" id="JARKNE010000013">
    <property type="protein sequence ID" value="KAK5771718.1"/>
    <property type="molecule type" value="Genomic_DNA"/>
</dbReference>
<evidence type="ECO:0000313" key="1">
    <source>
        <dbReference type="EMBL" id="KAK5771718.1"/>
    </source>
</evidence>
<evidence type="ECO:0008006" key="3">
    <source>
        <dbReference type="Google" id="ProtNLM"/>
    </source>
</evidence>
<proteinExistence type="predicted"/>
<organism evidence="1 2">
    <name type="scientific">Gossypium arboreum</name>
    <name type="common">Tree cotton</name>
    <name type="synonym">Gossypium nanking</name>
    <dbReference type="NCBI Taxonomy" id="29729"/>
    <lineage>
        <taxon>Eukaryota</taxon>
        <taxon>Viridiplantae</taxon>
        <taxon>Streptophyta</taxon>
        <taxon>Embryophyta</taxon>
        <taxon>Tracheophyta</taxon>
        <taxon>Spermatophyta</taxon>
        <taxon>Magnoliopsida</taxon>
        <taxon>eudicotyledons</taxon>
        <taxon>Gunneridae</taxon>
        <taxon>Pentapetalae</taxon>
        <taxon>rosids</taxon>
        <taxon>malvids</taxon>
        <taxon>Malvales</taxon>
        <taxon>Malvaceae</taxon>
        <taxon>Malvoideae</taxon>
        <taxon>Gossypium</taxon>
    </lineage>
</organism>
<keyword evidence="2" id="KW-1185">Reference proteome</keyword>
<evidence type="ECO:0000313" key="2">
    <source>
        <dbReference type="Proteomes" id="UP001358586"/>
    </source>
</evidence>
<gene>
    <name evidence="1" type="ORF">PVK06_047958</name>
</gene>
<comment type="caution">
    <text evidence="1">The sequence shown here is derived from an EMBL/GenBank/DDBJ whole genome shotgun (WGS) entry which is preliminary data.</text>
</comment>
<name>A0ABR0MER8_GOSAR</name>
<accession>A0ABR0MER8</accession>
<protein>
    <recommendedName>
        <fullName evidence="3">MULE transposase domain-containing protein</fullName>
    </recommendedName>
</protein>